<gene>
    <name evidence="2" type="ORF">J2800_004657</name>
</gene>
<dbReference type="EMBL" id="JAVDRL010000015">
    <property type="protein sequence ID" value="MDR6533887.1"/>
    <property type="molecule type" value="Genomic_DNA"/>
</dbReference>
<feature type="chain" id="PRO_5047336316" evidence="1">
    <location>
        <begin position="33"/>
        <end position="208"/>
    </location>
</feature>
<keyword evidence="3" id="KW-1185">Reference proteome</keyword>
<protein>
    <submittedName>
        <fullName evidence="2">Uncharacterized protein YgiB involved in biofilm formation</fullName>
    </submittedName>
</protein>
<organism evidence="2 3">
    <name type="scientific">Caulobacter rhizosphaerae</name>
    <dbReference type="NCBI Taxonomy" id="2010972"/>
    <lineage>
        <taxon>Bacteria</taxon>
        <taxon>Pseudomonadati</taxon>
        <taxon>Pseudomonadota</taxon>
        <taxon>Alphaproteobacteria</taxon>
        <taxon>Caulobacterales</taxon>
        <taxon>Caulobacteraceae</taxon>
        <taxon>Caulobacter</taxon>
    </lineage>
</organism>
<comment type="caution">
    <text evidence="2">The sequence shown here is derived from an EMBL/GenBank/DDBJ whole genome shotgun (WGS) entry which is preliminary data.</text>
</comment>
<dbReference type="Pfam" id="PF06693">
    <property type="entry name" value="DUF1190"/>
    <property type="match status" value="1"/>
</dbReference>
<proteinExistence type="predicted"/>
<dbReference type="Proteomes" id="UP001262754">
    <property type="component" value="Unassembled WGS sequence"/>
</dbReference>
<sequence>MTVQAPSPRRRLRSSGLVLTGLMAGTAISVSACDDPGTATQWDDPPAASSEVDAKTYASLDDCKKSGDMTAEQCDTAYAQAQKDSAANAPKFSDQQTCEERYGVSQCVPRSDNNGGSFFTPLLTGFIVGQALNNMGGRYYGAPMYRDREGTYYGGSGYPLSRDYVTGRTRVRTDSFNAPEMRAPTRVQSRSAVISRGGFGGGGRSFGG</sequence>
<evidence type="ECO:0000313" key="3">
    <source>
        <dbReference type="Proteomes" id="UP001262754"/>
    </source>
</evidence>
<dbReference type="RefSeq" id="WP_310034913.1">
    <property type="nucleotide sequence ID" value="NZ_JAVDRL010000015.1"/>
</dbReference>
<evidence type="ECO:0000256" key="1">
    <source>
        <dbReference type="SAM" id="SignalP"/>
    </source>
</evidence>
<dbReference type="InterPro" id="IPR009576">
    <property type="entry name" value="Biofilm_formation_YgiB"/>
</dbReference>
<keyword evidence="1" id="KW-0732">Signal</keyword>
<reference evidence="2 3" key="1">
    <citation type="submission" date="2023-07" db="EMBL/GenBank/DDBJ databases">
        <title>Sorghum-associated microbial communities from plants grown in Nebraska, USA.</title>
        <authorList>
            <person name="Schachtman D."/>
        </authorList>
    </citation>
    <scope>NUCLEOTIDE SEQUENCE [LARGE SCALE GENOMIC DNA]</scope>
    <source>
        <strain evidence="2 3">DS2154</strain>
    </source>
</reference>
<accession>A0ABU1N6I8</accession>
<evidence type="ECO:0000313" key="2">
    <source>
        <dbReference type="EMBL" id="MDR6533887.1"/>
    </source>
</evidence>
<feature type="signal peptide" evidence="1">
    <location>
        <begin position="1"/>
        <end position="32"/>
    </location>
</feature>
<name>A0ABU1N6I8_9CAUL</name>